<keyword evidence="15" id="KW-1133">Transmembrane helix</keyword>
<keyword evidence="11" id="KW-0378">Hydrolase</keyword>
<dbReference type="SMART" id="SM00382">
    <property type="entry name" value="AAA"/>
    <property type="match status" value="1"/>
</dbReference>
<name>A0A834Z6Y5_TETSI</name>
<evidence type="ECO:0000256" key="15">
    <source>
        <dbReference type="ARBA" id="ARBA00022989"/>
    </source>
</evidence>
<dbReference type="FunFam" id="1.10.8.60:FF:000001">
    <property type="entry name" value="ATP-dependent zinc metalloprotease FtsH"/>
    <property type="match status" value="1"/>
</dbReference>
<dbReference type="Gene3D" id="3.40.50.300">
    <property type="entry name" value="P-loop containing nucleotide triphosphate hydrolases"/>
    <property type="match status" value="1"/>
</dbReference>
<dbReference type="CDD" id="cd19501">
    <property type="entry name" value="RecA-like_FtsH"/>
    <property type="match status" value="1"/>
</dbReference>
<dbReference type="EMBL" id="JABCRI010000007">
    <property type="protein sequence ID" value="KAF8402699.1"/>
    <property type="molecule type" value="Genomic_DNA"/>
</dbReference>
<keyword evidence="10" id="KW-0547">Nucleotide-binding</keyword>
<evidence type="ECO:0000259" key="21">
    <source>
        <dbReference type="SMART" id="SM00382"/>
    </source>
</evidence>
<evidence type="ECO:0000256" key="19">
    <source>
        <dbReference type="ARBA" id="ARBA00060401"/>
    </source>
</evidence>
<comment type="caution">
    <text evidence="22">The sequence shown here is derived from an EMBL/GenBank/DDBJ whole genome shotgun (WGS) entry which is preliminary data.</text>
</comment>
<evidence type="ECO:0000256" key="4">
    <source>
        <dbReference type="ARBA" id="ARBA00010550"/>
    </source>
</evidence>
<dbReference type="PANTHER" id="PTHR23076:SF49">
    <property type="entry name" value="ATP-DEPENDENT ZINC METALLOPROTEASE FTSH 7, CHLOROPLASTIC"/>
    <property type="match status" value="1"/>
</dbReference>
<keyword evidence="23" id="KW-1185">Reference proteome</keyword>
<dbReference type="GO" id="GO:0004222">
    <property type="term" value="F:metalloendopeptidase activity"/>
    <property type="evidence" value="ECO:0007669"/>
    <property type="project" value="InterPro"/>
</dbReference>
<evidence type="ECO:0000256" key="13">
    <source>
        <dbReference type="ARBA" id="ARBA00022840"/>
    </source>
</evidence>
<dbReference type="GO" id="GO:0004176">
    <property type="term" value="F:ATP-dependent peptidase activity"/>
    <property type="evidence" value="ECO:0007669"/>
    <property type="project" value="InterPro"/>
</dbReference>
<keyword evidence="9" id="KW-0479">Metal-binding</keyword>
<comment type="subcellular location">
    <subcellularLocation>
        <location evidence="19">Plastid</location>
        <location evidence="19">Chloroplast thylakoid membrane</location>
        <topology evidence="19">Multi-pass membrane protein</topology>
        <orientation evidence="19">Stromal side</orientation>
    </subcellularLocation>
</comment>
<evidence type="ECO:0000256" key="17">
    <source>
        <dbReference type="ARBA" id="ARBA00023078"/>
    </source>
</evidence>
<evidence type="ECO:0000256" key="18">
    <source>
        <dbReference type="ARBA" id="ARBA00023136"/>
    </source>
</evidence>
<evidence type="ECO:0000313" key="22">
    <source>
        <dbReference type="EMBL" id="KAF8402699.1"/>
    </source>
</evidence>
<dbReference type="InterPro" id="IPR005936">
    <property type="entry name" value="FtsH"/>
</dbReference>
<dbReference type="GO" id="GO:0005524">
    <property type="term" value="F:ATP binding"/>
    <property type="evidence" value="ECO:0007669"/>
    <property type="project" value="UniProtKB-KW"/>
</dbReference>
<dbReference type="Gene3D" id="1.20.58.760">
    <property type="entry name" value="Peptidase M41"/>
    <property type="match status" value="1"/>
</dbReference>
<feature type="region of interest" description="Disordered" evidence="20">
    <location>
        <begin position="91"/>
        <end position="142"/>
    </location>
</feature>
<keyword evidence="16" id="KW-0482">Metalloprotease</keyword>
<evidence type="ECO:0000256" key="20">
    <source>
        <dbReference type="SAM" id="MobiDB-lite"/>
    </source>
</evidence>
<dbReference type="InterPro" id="IPR003960">
    <property type="entry name" value="ATPase_AAA_CS"/>
</dbReference>
<dbReference type="FunFam" id="1.20.58.760:FF:000006">
    <property type="entry name" value="ATP-dependent zinc metalloprotease FTSH 7, chloroplastic"/>
    <property type="match status" value="1"/>
</dbReference>
<keyword evidence="5" id="KW-0150">Chloroplast</keyword>
<dbReference type="Gene3D" id="3.30.720.210">
    <property type="match status" value="1"/>
</dbReference>
<reference evidence="22 23" key="1">
    <citation type="submission" date="2020-04" db="EMBL/GenBank/DDBJ databases">
        <title>Plant Genome Project.</title>
        <authorList>
            <person name="Zhang R.-G."/>
        </authorList>
    </citation>
    <scope>NUCLEOTIDE SEQUENCE [LARGE SCALE GENOMIC DNA]</scope>
    <source>
        <strain evidence="22">YNK0</strain>
        <tissue evidence="22">Leaf</tissue>
    </source>
</reference>
<proteinExistence type="inferred from homology"/>
<evidence type="ECO:0000256" key="7">
    <source>
        <dbReference type="ARBA" id="ARBA00022670"/>
    </source>
</evidence>
<dbReference type="GO" id="GO:0009535">
    <property type="term" value="C:chloroplast thylakoid membrane"/>
    <property type="evidence" value="ECO:0007669"/>
    <property type="project" value="UniProtKB-SubCell"/>
</dbReference>
<evidence type="ECO:0000256" key="14">
    <source>
        <dbReference type="ARBA" id="ARBA00022946"/>
    </source>
</evidence>
<comment type="function">
    <text evidence="2">Probable ATP-dependent zinc metallopeptidase.</text>
</comment>
<gene>
    <name evidence="22" type="ORF">HHK36_010787</name>
</gene>
<dbReference type="OMA" id="EYLRPTI"/>
<dbReference type="InterPro" id="IPR041569">
    <property type="entry name" value="AAA_lid_3"/>
</dbReference>
<evidence type="ECO:0000256" key="3">
    <source>
        <dbReference type="ARBA" id="ARBA00010044"/>
    </source>
</evidence>
<dbReference type="InterPro" id="IPR003959">
    <property type="entry name" value="ATPase_AAA_core"/>
</dbReference>
<keyword evidence="12" id="KW-0862">Zinc</keyword>
<dbReference type="PANTHER" id="PTHR23076">
    <property type="entry name" value="METALLOPROTEASE M41 FTSH"/>
    <property type="match status" value="1"/>
</dbReference>
<comment type="cofactor">
    <cofactor evidence="1">
        <name>Zn(2+)</name>
        <dbReference type="ChEBI" id="CHEBI:29105"/>
    </cofactor>
</comment>
<evidence type="ECO:0000256" key="10">
    <source>
        <dbReference type="ARBA" id="ARBA00022741"/>
    </source>
</evidence>
<dbReference type="SUPFAM" id="SSF140990">
    <property type="entry name" value="FtsH protease domain-like"/>
    <property type="match status" value="1"/>
</dbReference>
<evidence type="ECO:0000256" key="9">
    <source>
        <dbReference type="ARBA" id="ARBA00022723"/>
    </source>
</evidence>
<feature type="compositionally biased region" description="Low complexity" evidence="20">
    <location>
        <begin position="115"/>
        <end position="127"/>
    </location>
</feature>
<evidence type="ECO:0000256" key="11">
    <source>
        <dbReference type="ARBA" id="ARBA00022801"/>
    </source>
</evidence>
<comment type="similarity">
    <text evidence="3">In the C-terminal section; belongs to the peptidase M41 family.</text>
</comment>
<evidence type="ECO:0000313" key="23">
    <source>
        <dbReference type="Proteomes" id="UP000655225"/>
    </source>
</evidence>
<accession>A0A834Z6Y5</accession>
<evidence type="ECO:0000256" key="12">
    <source>
        <dbReference type="ARBA" id="ARBA00022833"/>
    </source>
</evidence>
<evidence type="ECO:0000256" key="8">
    <source>
        <dbReference type="ARBA" id="ARBA00022692"/>
    </source>
</evidence>
<keyword evidence="7" id="KW-0645">Protease</keyword>
<dbReference type="AlphaFoldDB" id="A0A834Z6Y5"/>
<keyword evidence="14" id="KW-0809">Transit peptide</keyword>
<dbReference type="Gene3D" id="1.10.8.60">
    <property type="match status" value="1"/>
</dbReference>
<dbReference type="InterPro" id="IPR027417">
    <property type="entry name" value="P-loop_NTPase"/>
</dbReference>
<evidence type="ECO:0000256" key="16">
    <source>
        <dbReference type="ARBA" id="ARBA00023049"/>
    </source>
</evidence>
<dbReference type="GO" id="GO:0046872">
    <property type="term" value="F:metal ion binding"/>
    <property type="evidence" value="ECO:0007669"/>
    <property type="project" value="UniProtKB-KW"/>
</dbReference>
<dbReference type="GO" id="GO:0006508">
    <property type="term" value="P:proteolysis"/>
    <property type="evidence" value="ECO:0007669"/>
    <property type="project" value="UniProtKB-KW"/>
</dbReference>
<sequence length="854" mass="92803">MPAIESLRPVITRKVSANPNCDVKELARLSFYSGRSRVFPLKSARCGGNTPSFSSNNLYRKARVWRNLEGFDVWGSFLKNPGWRVSRIRANSSCEQDSDSKTSSGENNEGKVNENKGVSKPTTTSTSPPSPRREKHGKGGWLKGGKWKWQPIIQAQEIGILLLQLGIVMFVMRLLRPGIPLPGSEPRTPTTIVTVPYSDFLSKINGNQVHKVEVDGVHIKFKLKSEPGSLENEVGGTSRLQESEALIRSVAPTKRIVYTTTRPGDIKTPYEKMLENEVEFGSPDKRSGGFLNSALIALFYVAVLAGLLHRFPVSLSQHTAGQLRSRKSGGSGGSKVSEQEETVTFADVAGVDEAKEELEEIVEFLRNPDRYTRLGARPPRGVLLVGLPGTGKTLLAKAVAGEAEVPFISCSASEFVELYVGMGASRVRDLFARAKKEAPSIVFIDEIDAVAKSRDGRFRIVSNDEREQTLNQLLTEMDGFDSNSAVIVLGATNRADVLDPALRRPGRFDRVVMVETPDRLGRESILKVHVSKKELPLGKDVDLCDIAAMTTGFTGADLANLVNEAALLAGRVNKVVVEKIDFIQAVERSIAVTLSLTWGSSTMSAMQFFDTHGIEKKNAKLQGREKAVVARHEAGHAVVGTAVANLLSGQPRVEKLLEPEFPMKLSILPRSGGALGFTYTPPTNEDRYLLFIDELRGRLVTLLGGRAAEEVVYSGRVSTGALDDIRRATDMAYKAVAEYGLNETIGPVSLATLSGGGLDESGGAVPWGRDQGHLVDLVQKEVKELLQSALVVALSVVRANPTVLEGLGAHLEEKEKVEGEELQEWLKLVVSPAELTIFIRGKQGSLLPLQASSG</sequence>
<feature type="region of interest" description="Disordered" evidence="20">
    <location>
        <begin position="319"/>
        <end position="341"/>
    </location>
</feature>
<keyword evidence="6" id="KW-0934">Plastid</keyword>
<dbReference type="PROSITE" id="PS00674">
    <property type="entry name" value="AAA"/>
    <property type="match status" value="1"/>
</dbReference>
<dbReference type="Pfam" id="PF17862">
    <property type="entry name" value="AAA_lid_3"/>
    <property type="match status" value="1"/>
</dbReference>
<dbReference type="Proteomes" id="UP000655225">
    <property type="component" value="Unassembled WGS sequence"/>
</dbReference>
<dbReference type="GO" id="GO:0016887">
    <property type="term" value="F:ATP hydrolysis activity"/>
    <property type="evidence" value="ECO:0007669"/>
    <property type="project" value="InterPro"/>
</dbReference>
<dbReference type="Pfam" id="PF01434">
    <property type="entry name" value="Peptidase_M41"/>
    <property type="match status" value="1"/>
</dbReference>
<comment type="similarity">
    <text evidence="4">In the N-terminal section; belongs to the AAA ATPase family.</text>
</comment>
<evidence type="ECO:0000256" key="6">
    <source>
        <dbReference type="ARBA" id="ARBA00022640"/>
    </source>
</evidence>
<dbReference type="InterPro" id="IPR003593">
    <property type="entry name" value="AAA+_ATPase"/>
</dbReference>
<keyword evidence="13" id="KW-0067">ATP-binding</keyword>
<keyword evidence="8" id="KW-0812">Transmembrane</keyword>
<organism evidence="22 23">
    <name type="scientific">Tetracentron sinense</name>
    <name type="common">Spur-leaf</name>
    <dbReference type="NCBI Taxonomy" id="13715"/>
    <lineage>
        <taxon>Eukaryota</taxon>
        <taxon>Viridiplantae</taxon>
        <taxon>Streptophyta</taxon>
        <taxon>Embryophyta</taxon>
        <taxon>Tracheophyta</taxon>
        <taxon>Spermatophyta</taxon>
        <taxon>Magnoliopsida</taxon>
        <taxon>Trochodendrales</taxon>
        <taxon>Trochodendraceae</taxon>
        <taxon>Tetracentron</taxon>
    </lineage>
</organism>
<protein>
    <recommendedName>
        <fullName evidence="21">AAA+ ATPase domain-containing protein</fullName>
    </recommendedName>
</protein>
<dbReference type="InterPro" id="IPR037219">
    <property type="entry name" value="Peptidase_M41-like"/>
</dbReference>
<feature type="domain" description="AAA+ ATPase" evidence="21">
    <location>
        <begin position="378"/>
        <end position="518"/>
    </location>
</feature>
<dbReference type="Pfam" id="PF00004">
    <property type="entry name" value="AAA"/>
    <property type="match status" value="1"/>
</dbReference>
<keyword evidence="17" id="KW-0793">Thylakoid</keyword>
<dbReference type="HAMAP" id="MF_01458">
    <property type="entry name" value="FtsH"/>
    <property type="match status" value="1"/>
</dbReference>
<dbReference type="InterPro" id="IPR000642">
    <property type="entry name" value="Peptidase_M41"/>
</dbReference>
<dbReference type="FunFam" id="3.40.50.300:FF:000352">
    <property type="entry name" value="ATP-dependent zinc metalloprotease FTSH 7, chloroplastic"/>
    <property type="match status" value="1"/>
</dbReference>
<evidence type="ECO:0000256" key="1">
    <source>
        <dbReference type="ARBA" id="ARBA00001947"/>
    </source>
</evidence>
<dbReference type="OrthoDB" id="1413014at2759"/>
<evidence type="ECO:0000256" key="2">
    <source>
        <dbReference type="ARBA" id="ARBA00003497"/>
    </source>
</evidence>
<dbReference type="SUPFAM" id="SSF52540">
    <property type="entry name" value="P-loop containing nucleoside triphosphate hydrolases"/>
    <property type="match status" value="1"/>
</dbReference>
<evidence type="ECO:0000256" key="5">
    <source>
        <dbReference type="ARBA" id="ARBA00022528"/>
    </source>
</evidence>
<keyword evidence="18" id="KW-0472">Membrane</keyword>